<sequence length="63" mass="7275">MELLRAHHRRCGLFVDASPSSARFFQHVMQVGYRIQSISSGLVIDTCWPHTVMSCFLPSQWRP</sequence>
<protein>
    <submittedName>
        <fullName evidence="1">Uncharacterized protein</fullName>
    </submittedName>
</protein>
<keyword evidence="2" id="KW-1185">Reference proteome</keyword>
<organism evidence="1 2">
    <name type="scientific">Saccharopolyspora rectivirgula</name>
    <dbReference type="NCBI Taxonomy" id="28042"/>
    <lineage>
        <taxon>Bacteria</taxon>
        <taxon>Bacillati</taxon>
        <taxon>Actinomycetota</taxon>
        <taxon>Actinomycetes</taxon>
        <taxon>Pseudonocardiales</taxon>
        <taxon>Pseudonocardiaceae</taxon>
        <taxon>Saccharopolyspora</taxon>
    </lineage>
</organism>
<comment type="caution">
    <text evidence="1">The sequence shown here is derived from an EMBL/GenBank/DDBJ whole genome shotgun (WGS) entry which is preliminary data.</text>
</comment>
<dbReference type="AlphaFoldDB" id="A0A073B7I1"/>
<proteinExistence type="predicted"/>
<dbReference type="Proteomes" id="UP000031419">
    <property type="component" value="Unassembled WGS sequence"/>
</dbReference>
<dbReference type="EMBL" id="JNVU01000037">
    <property type="protein sequence ID" value="KEI43614.1"/>
    <property type="molecule type" value="Genomic_DNA"/>
</dbReference>
<reference evidence="1 2" key="1">
    <citation type="submission" date="2014-06" db="EMBL/GenBank/DDBJ databases">
        <title>Saccharopolyspora rectivirgula DSM-43113 Genome sequencing.</title>
        <authorList>
            <person name="Barrera C."/>
            <person name="Millon L."/>
            <person name="Rognon B."/>
            <person name="Zaugg C."/>
            <person name="Monod M."/>
        </authorList>
    </citation>
    <scope>NUCLEOTIDE SEQUENCE [LARGE SCALE GENOMIC DNA]</scope>
    <source>
        <strain evidence="1 2">DSM 43113</strain>
    </source>
</reference>
<accession>A0A073B7I1</accession>
<name>A0A073B7I1_9PSEU</name>
<evidence type="ECO:0000313" key="1">
    <source>
        <dbReference type="EMBL" id="KEI43614.1"/>
    </source>
</evidence>
<gene>
    <name evidence="1" type="ORF">GU90_14870</name>
</gene>
<evidence type="ECO:0000313" key="2">
    <source>
        <dbReference type="Proteomes" id="UP000031419"/>
    </source>
</evidence>